<keyword evidence="13" id="KW-1185">Reference proteome</keyword>
<keyword evidence="3 10" id="KW-0328">Glycosyltransferase</keyword>
<evidence type="ECO:0000259" key="11">
    <source>
        <dbReference type="Pfam" id="PF00156"/>
    </source>
</evidence>
<dbReference type="InterPro" id="IPR023050">
    <property type="entry name" value="PyrR"/>
</dbReference>
<dbReference type="PANTHER" id="PTHR11608:SF0">
    <property type="entry name" value="BIFUNCTIONAL PROTEIN PYRR"/>
    <property type="match status" value="1"/>
</dbReference>
<gene>
    <name evidence="10" type="primary">pyrR</name>
    <name evidence="12" type="ORF">WN59_08735</name>
</gene>
<dbReference type="InterPro" id="IPR029057">
    <property type="entry name" value="PRTase-like"/>
</dbReference>
<dbReference type="NCBIfam" id="NF003548">
    <property type="entry name" value="PRK05205.1-4"/>
    <property type="match status" value="1"/>
</dbReference>
<dbReference type="Proteomes" id="UP000034287">
    <property type="component" value="Unassembled WGS sequence"/>
</dbReference>
<dbReference type="AlphaFoldDB" id="A0A0M2SG38"/>
<comment type="catalytic activity">
    <reaction evidence="10">
        <text>UMP + diphosphate = 5-phospho-alpha-D-ribose 1-diphosphate + uracil</text>
        <dbReference type="Rhea" id="RHEA:13017"/>
        <dbReference type="ChEBI" id="CHEBI:17568"/>
        <dbReference type="ChEBI" id="CHEBI:33019"/>
        <dbReference type="ChEBI" id="CHEBI:57865"/>
        <dbReference type="ChEBI" id="CHEBI:58017"/>
        <dbReference type="EC" id="2.4.2.9"/>
    </reaction>
</comment>
<dbReference type="EC" id="2.4.2.9" evidence="10"/>
<dbReference type="Gene3D" id="3.40.50.2020">
    <property type="match status" value="1"/>
</dbReference>
<proteinExistence type="inferred from homology"/>
<dbReference type="EMBL" id="LAYZ01000024">
    <property type="protein sequence ID" value="KKK33694.1"/>
    <property type="molecule type" value="Genomic_DNA"/>
</dbReference>
<feature type="short sequence motif" description="PRPP-binding" evidence="10">
    <location>
        <begin position="97"/>
        <end position="109"/>
    </location>
</feature>
<sequence length="175" mass="19649">MKKRTILDEAQITRSLTRISHEILERNKGTEGLVFLGVKTRGEFLADRLQKKVEEIDGVTIPTGTLDITAYRDDKEPDTDALEDAIDIDVPLDGRHVIIVDDVLYTGRTIRAAMDAILSRVRPSKISLAVLIDRGHRELPIRADYAGKNIPTARDEKISVNLEEYDDVNEVVISE</sequence>
<dbReference type="GO" id="GO:0006353">
    <property type="term" value="P:DNA-templated transcription termination"/>
    <property type="evidence" value="ECO:0007669"/>
    <property type="project" value="UniProtKB-UniRule"/>
</dbReference>
<dbReference type="STRING" id="1432562.WN59_08735"/>
<organism evidence="12 13">
    <name type="scientific">Salinicoccus sediminis</name>
    <dbReference type="NCBI Taxonomy" id="1432562"/>
    <lineage>
        <taxon>Bacteria</taxon>
        <taxon>Bacillati</taxon>
        <taxon>Bacillota</taxon>
        <taxon>Bacilli</taxon>
        <taxon>Bacillales</taxon>
        <taxon>Staphylococcaceae</taxon>
        <taxon>Salinicoccus</taxon>
    </lineage>
</organism>
<evidence type="ECO:0000256" key="7">
    <source>
        <dbReference type="ARBA" id="ARBA00053556"/>
    </source>
</evidence>
<evidence type="ECO:0000256" key="10">
    <source>
        <dbReference type="HAMAP-Rule" id="MF_01219"/>
    </source>
</evidence>
<reference evidence="12 13" key="1">
    <citation type="submission" date="2015-04" db="EMBL/GenBank/DDBJ databases">
        <title>Taxonomic description and genome sequence of Salinicoccus sediminis sp. nov., a novel hyper halotolerant bacterium isolated from marine sediment.</title>
        <authorList>
            <person name="Mathan Kumar R."/>
            <person name="Kaur G."/>
            <person name="Kumar N."/>
            <person name="Kumar A."/>
            <person name="Singh N.K."/>
            <person name="Kaur N."/>
            <person name="Mayilraj S."/>
        </authorList>
    </citation>
    <scope>NUCLEOTIDE SEQUENCE [LARGE SCALE GENOMIC DNA]</scope>
    <source>
        <strain evidence="12 13">SV-16</strain>
    </source>
</reference>
<dbReference type="FunFam" id="3.40.50.2020:FF:000020">
    <property type="entry name" value="Bifunctional protein PyrR"/>
    <property type="match status" value="1"/>
</dbReference>
<dbReference type="NCBIfam" id="NF003549">
    <property type="entry name" value="PRK05205.1-5"/>
    <property type="match status" value="1"/>
</dbReference>
<dbReference type="SUPFAM" id="SSF53271">
    <property type="entry name" value="PRTase-like"/>
    <property type="match status" value="1"/>
</dbReference>
<evidence type="ECO:0000256" key="1">
    <source>
        <dbReference type="ARBA" id="ARBA00005565"/>
    </source>
</evidence>
<keyword evidence="5 10" id="KW-0805">Transcription regulation</keyword>
<evidence type="ECO:0000256" key="4">
    <source>
        <dbReference type="ARBA" id="ARBA00022679"/>
    </source>
</evidence>
<dbReference type="GO" id="GO:0004845">
    <property type="term" value="F:uracil phosphoribosyltransferase activity"/>
    <property type="evidence" value="ECO:0007669"/>
    <property type="project" value="UniProtKB-UniRule"/>
</dbReference>
<dbReference type="PANTHER" id="PTHR11608">
    <property type="entry name" value="BIFUNCTIONAL PROTEIN PYRR"/>
    <property type="match status" value="1"/>
</dbReference>
<dbReference type="CDD" id="cd06223">
    <property type="entry name" value="PRTases_typeI"/>
    <property type="match status" value="1"/>
</dbReference>
<dbReference type="InterPro" id="IPR050137">
    <property type="entry name" value="PyrR_bifunctional"/>
</dbReference>
<evidence type="ECO:0000256" key="3">
    <source>
        <dbReference type="ARBA" id="ARBA00022676"/>
    </source>
</evidence>
<keyword evidence="10" id="KW-0694">RNA-binding</keyword>
<comment type="similarity">
    <text evidence="1 10">Belongs to the purine/pyrimidine phosphoribosyltransferase family. PyrR subfamily.</text>
</comment>
<evidence type="ECO:0000313" key="13">
    <source>
        <dbReference type="Proteomes" id="UP000034287"/>
    </source>
</evidence>
<dbReference type="Pfam" id="PF00156">
    <property type="entry name" value="Pribosyltran"/>
    <property type="match status" value="1"/>
</dbReference>
<dbReference type="InterPro" id="IPR000836">
    <property type="entry name" value="PRTase_dom"/>
</dbReference>
<name>A0A0M2SG38_9STAP</name>
<dbReference type="OrthoDB" id="9802227at2"/>
<comment type="function">
    <text evidence="7 10">Regulates transcriptional attenuation of the pyrimidine nucleotide (pyr) operon by binding in a uridine-dependent manner to specific sites on pyr mRNA. This disrupts an antiterminator hairpin in the RNA and favors formation of a downstream transcription terminator, leading to a reduced expression of downstream genes.</text>
</comment>
<dbReference type="RefSeq" id="WP_046515893.1">
    <property type="nucleotide sequence ID" value="NZ_LAYZ01000024.1"/>
</dbReference>
<evidence type="ECO:0000256" key="8">
    <source>
        <dbReference type="ARBA" id="ARBA00056018"/>
    </source>
</evidence>
<dbReference type="GO" id="GO:0003723">
    <property type="term" value="F:RNA binding"/>
    <property type="evidence" value="ECO:0007669"/>
    <property type="project" value="UniProtKB-UniRule"/>
</dbReference>
<comment type="function">
    <text evidence="8 10">Also displays a weak uracil phosphoribosyltransferase activity which is not physiologically significant.</text>
</comment>
<comment type="subunit">
    <text evidence="9 10">Homodimer and homohexamer; in equilibrium.</text>
</comment>
<dbReference type="PATRIC" id="fig|1432562.3.peg.1722"/>
<evidence type="ECO:0000256" key="6">
    <source>
        <dbReference type="ARBA" id="ARBA00023163"/>
    </source>
</evidence>
<protein>
    <recommendedName>
        <fullName evidence="10">Bifunctional protein PyrR</fullName>
    </recommendedName>
    <domain>
        <recommendedName>
            <fullName evidence="10">Pyrimidine operon regulatory protein</fullName>
        </recommendedName>
    </domain>
    <domain>
        <recommendedName>
            <fullName evidence="10">Uracil phosphoribosyltransferase</fullName>
            <shortName evidence="10">UPRTase</shortName>
            <ecNumber evidence="10">2.4.2.9</ecNumber>
        </recommendedName>
    </domain>
</protein>
<evidence type="ECO:0000256" key="2">
    <source>
        <dbReference type="ARBA" id="ARBA00022472"/>
    </source>
</evidence>
<comment type="caution">
    <text evidence="12">The sequence shown here is derived from an EMBL/GenBank/DDBJ whole genome shotgun (WGS) entry which is preliminary data.</text>
</comment>
<accession>A0A0M2SG38</accession>
<evidence type="ECO:0000256" key="9">
    <source>
        <dbReference type="ARBA" id="ARBA00063792"/>
    </source>
</evidence>
<dbReference type="HAMAP" id="MF_01219">
    <property type="entry name" value="PyrR"/>
    <property type="match status" value="1"/>
</dbReference>
<evidence type="ECO:0000313" key="12">
    <source>
        <dbReference type="EMBL" id="KKK33694.1"/>
    </source>
</evidence>
<evidence type="ECO:0000256" key="5">
    <source>
        <dbReference type="ARBA" id="ARBA00023015"/>
    </source>
</evidence>
<feature type="domain" description="Phosphoribosyltransferase" evidence="11">
    <location>
        <begin position="6"/>
        <end position="151"/>
    </location>
</feature>
<keyword evidence="6 10" id="KW-0804">Transcription</keyword>
<keyword evidence="2 10" id="KW-0806">Transcription termination</keyword>
<keyword evidence="4 10" id="KW-0808">Transferase</keyword>